<dbReference type="EMBL" id="FOKU01000015">
    <property type="protein sequence ID" value="SFC61043.1"/>
    <property type="molecule type" value="Genomic_DNA"/>
</dbReference>
<dbReference type="EMBL" id="FRAT01000013">
    <property type="protein sequence ID" value="SHL63450.1"/>
    <property type="molecule type" value="Genomic_DNA"/>
</dbReference>
<dbReference type="InterPro" id="IPR045607">
    <property type="entry name" value="DUF6452"/>
</dbReference>
<evidence type="ECO:0000313" key="1">
    <source>
        <dbReference type="EMBL" id="SFC61043.1"/>
    </source>
</evidence>
<dbReference type="OrthoDB" id="663527at2"/>
<sequence>MKRIIPILLILSLLIYFSSCEKDDICVNGDTPLLVIGFFDIEDTTVAKDVPSLRIKEVILDSTLNTFTDRTDLDSIGIPLRNDVTSTAFAFINDSADDEETDAETGNIDSLTISYTTREDFASRACGFVINYDGLSITLPESANNWIQDISVVQQTIENSNNIHVKIFH</sequence>
<accession>A0A1M7C8C8</accession>
<protein>
    <submittedName>
        <fullName evidence="2">Uncharacterized protein</fullName>
    </submittedName>
</protein>
<keyword evidence="4" id="KW-1185">Reference proteome</keyword>
<organism evidence="2 3">
    <name type="scientific">Flagellimonas taeanensis</name>
    <dbReference type="NCBI Taxonomy" id="1005926"/>
    <lineage>
        <taxon>Bacteria</taxon>
        <taxon>Pseudomonadati</taxon>
        <taxon>Bacteroidota</taxon>
        <taxon>Flavobacteriia</taxon>
        <taxon>Flavobacteriales</taxon>
        <taxon>Flavobacteriaceae</taxon>
        <taxon>Flagellimonas</taxon>
    </lineage>
</organism>
<gene>
    <name evidence="1" type="ORF">SAMN04487891_11512</name>
    <name evidence="2" type="ORF">SAMN05216293_3942</name>
</gene>
<dbReference type="AlphaFoldDB" id="A0A1M7C8C8"/>
<dbReference type="Pfam" id="PF20050">
    <property type="entry name" value="DUF6452"/>
    <property type="match status" value="1"/>
</dbReference>
<name>A0A1M7C8C8_9FLAO</name>
<reference evidence="2 3" key="1">
    <citation type="submission" date="2016-11" db="EMBL/GenBank/DDBJ databases">
        <authorList>
            <person name="Varghese N."/>
            <person name="Submissions S."/>
        </authorList>
    </citation>
    <scope>NUCLEOTIDE SEQUENCE [LARGE SCALE GENOMIC DNA]</scope>
    <source>
        <strain evidence="2 3">CGMCC 1.12174</strain>
        <strain evidence="1 4">DSM 26351</strain>
    </source>
</reference>
<evidence type="ECO:0000313" key="3">
    <source>
        <dbReference type="Proteomes" id="UP000184031"/>
    </source>
</evidence>
<proteinExistence type="predicted"/>
<dbReference type="Proteomes" id="UP000198940">
    <property type="component" value="Unassembled WGS sequence"/>
</dbReference>
<dbReference type="STRING" id="1055723.SAMN05216293_3942"/>
<dbReference type="RefSeq" id="WP_072882792.1">
    <property type="nucleotide sequence ID" value="NZ_FOKU01000015.1"/>
</dbReference>
<evidence type="ECO:0000313" key="2">
    <source>
        <dbReference type="EMBL" id="SHL63450.1"/>
    </source>
</evidence>
<dbReference type="Proteomes" id="UP000184031">
    <property type="component" value="Unassembled WGS sequence"/>
</dbReference>
<evidence type="ECO:0000313" key="4">
    <source>
        <dbReference type="Proteomes" id="UP000198940"/>
    </source>
</evidence>
<comment type="caution">
    <text evidence="2">The sequence shown here is derived from an EMBL/GenBank/DDBJ whole genome shotgun (WGS) entry which is preliminary data.</text>
</comment>